<sequence length="217" mass="22347">MPDAAPRAAARTLLWCLVAAAGARRGRAQPGLLLRDVGATGHAHGASVGWAWAELAAAGGHADSLSCLEVRRGEGCLAWAGQQSERTVRRFGGAGAGTGPPGATSEGVLAELVPQLVTHGRYVYSLVGSRAAAGQWSRAPLDSFMAGDPQWETVFDVATWSDAGGPGPRQCRWLGCDFAAEAVPQDSTEAPSSQKGAEPPSDLCLMRVACGRTGAVQ</sequence>
<feature type="non-terminal residue" evidence="2">
    <location>
        <position position="217"/>
    </location>
</feature>
<name>A0ABN9VU91_9DINO</name>
<protein>
    <recommendedName>
        <fullName evidence="4">Phospholipase B-like</fullName>
    </recommendedName>
</protein>
<reference evidence="2" key="1">
    <citation type="submission" date="2023-10" db="EMBL/GenBank/DDBJ databases">
        <authorList>
            <person name="Chen Y."/>
            <person name="Shah S."/>
            <person name="Dougan E. K."/>
            <person name="Thang M."/>
            <person name="Chan C."/>
        </authorList>
    </citation>
    <scope>NUCLEOTIDE SEQUENCE [LARGE SCALE GENOMIC DNA]</scope>
</reference>
<keyword evidence="3" id="KW-1185">Reference proteome</keyword>
<dbReference type="EMBL" id="CAUYUJ010017703">
    <property type="protein sequence ID" value="CAK0877105.1"/>
    <property type="molecule type" value="Genomic_DNA"/>
</dbReference>
<feature type="chain" id="PRO_5046177277" description="Phospholipase B-like" evidence="1">
    <location>
        <begin position="29"/>
        <end position="217"/>
    </location>
</feature>
<evidence type="ECO:0000313" key="3">
    <source>
        <dbReference type="Proteomes" id="UP001189429"/>
    </source>
</evidence>
<evidence type="ECO:0008006" key="4">
    <source>
        <dbReference type="Google" id="ProtNLM"/>
    </source>
</evidence>
<comment type="caution">
    <text evidence="2">The sequence shown here is derived from an EMBL/GenBank/DDBJ whole genome shotgun (WGS) entry which is preliminary data.</text>
</comment>
<organism evidence="2 3">
    <name type="scientific">Prorocentrum cordatum</name>
    <dbReference type="NCBI Taxonomy" id="2364126"/>
    <lineage>
        <taxon>Eukaryota</taxon>
        <taxon>Sar</taxon>
        <taxon>Alveolata</taxon>
        <taxon>Dinophyceae</taxon>
        <taxon>Prorocentrales</taxon>
        <taxon>Prorocentraceae</taxon>
        <taxon>Prorocentrum</taxon>
    </lineage>
</organism>
<feature type="signal peptide" evidence="1">
    <location>
        <begin position="1"/>
        <end position="28"/>
    </location>
</feature>
<proteinExistence type="predicted"/>
<evidence type="ECO:0000256" key="1">
    <source>
        <dbReference type="SAM" id="SignalP"/>
    </source>
</evidence>
<keyword evidence="1" id="KW-0732">Signal</keyword>
<gene>
    <name evidence="2" type="ORF">PCOR1329_LOCUS61250</name>
</gene>
<accession>A0ABN9VU91</accession>
<dbReference type="Proteomes" id="UP001189429">
    <property type="component" value="Unassembled WGS sequence"/>
</dbReference>
<evidence type="ECO:0000313" key="2">
    <source>
        <dbReference type="EMBL" id="CAK0877105.1"/>
    </source>
</evidence>